<dbReference type="EMBL" id="AZBU02000005">
    <property type="protein sequence ID" value="TKR77121.1"/>
    <property type="molecule type" value="Genomic_DNA"/>
</dbReference>
<reference evidence="3 4" key="2">
    <citation type="journal article" date="2019" name="G3 (Bethesda)">
        <title>Hybrid Assembly of the Genome of the Entomopathogenic Nematode Steinernema carpocapsae Identifies the X-Chromosome.</title>
        <authorList>
            <person name="Serra L."/>
            <person name="Macchietto M."/>
            <person name="Macias-Munoz A."/>
            <person name="McGill C.J."/>
            <person name="Rodriguez I.M."/>
            <person name="Rodriguez B."/>
            <person name="Murad R."/>
            <person name="Mortazavi A."/>
        </authorList>
    </citation>
    <scope>NUCLEOTIDE SEQUENCE [LARGE SCALE GENOMIC DNA]</scope>
    <source>
        <strain evidence="3 4">ALL</strain>
    </source>
</reference>
<feature type="region of interest" description="Disordered" evidence="1">
    <location>
        <begin position="522"/>
        <end position="559"/>
    </location>
</feature>
<organism evidence="3 4">
    <name type="scientific">Steinernema carpocapsae</name>
    <name type="common">Entomopathogenic nematode</name>
    <dbReference type="NCBI Taxonomy" id="34508"/>
    <lineage>
        <taxon>Eukaryota</taxon>
        <taxon>Metazoa</taxon>
        <taxon>Ecdysozoa</taxon>
        <taxon>Nematoda</taxon>
        <taxon>Chromadorea</taxon>
        <taxon>Rhabditida</taxon>
        <taxon>Tylenchina</taxon>
        <taxon>Panagrolaimomorpha</taxon>
        <taxon>Strongyloidoidea</taxon>
        <taxon>Steinernematidae</taxon>
        <taxon>Steinernema</taxon>
    </lineage>
</organism>
<feature type="compositionally biased region" description="Polar residues" evidence="1">
    <location>
        <begin position="1"/>
        <end position="20"/>
    </location>
</feature>
<dbReference type="FunFam" id="1.10.555.10:FF:000058">
    <property type="entry name" value="GTPase-activating protein pac-1"/>
    <property type="match status" value="1"/>
</dbReference>
<proteinExistence type="predicted"/>
<feature type="compositionally biased region" description="Polar residues" evidence="1">
    <location>
        <begin position="120"/>
        <end position="140"/>
    </location>
</feature>
<feature type="compositionally biased region" description="Polar residues" evidence="1">
    <location>
        <begin position="467"/>
        <end position="494"/>
    </location>
</feature>
<dbReference type="Proteomes" id="UP000298663">
    <property type="component" value="Unassembled WGS sequence"/>
</dbReference>
<reference evidence="3 4" key="1">
    <citation type="journal article" date="2015" name="Genome Biol.">
        <title>Comparative genomics of Steinernema reveals deeply conserved gene regulatory networks.</title>
        <authorList>
            <person name="Dillman A.R."/>
            <person name="Macchietto M."/>
            <person name="Porter C.F."/>
            <person name="Rogers A."/>
            <person name="Williams B."/>
            <person name="Antoshechkin I."/>
            <person name="Lee M.M."/>
            <person name="Goodwin Z."/>
            <person name="Lu X."/>
            <person name="Lewis E.E."/>
            <person name="Goodrich-Blair H."/>
            <person name="Stock S.P."/>
            <person name="Adams B.J."/>
            <person name="Sternberg P.W."/>
            <person name="Mortazavi A."/>
        </authorList>
    </citation>
    <scope>NUCLEOTIDE SEQUENCE [LARGE SCALE GENOMIC DNA]</scope>
    <source>
        <strain evidence="3 4">ALL</strain>
    </source>
</reference>
<dbReference type="InterPro" id="IPR000198">
    <property type="entry name" value="RhoGAP_dom"/>
</dbReference>
<dbReference type="Gene3D" id="1.10.555.10">
    <property type="entry name" value="Rho GTPase activation protein"/>
    <property type="match status" value="1"/>
</dbReference>
<dbReference type="SMART" id="SM00324">
    <property type="entry name" value="RhoGAP"/>
    <property type="match status" value="1"/>
</dbReference>
<feature type="region of interest" description="Disordered" evidence="1">
    <location>
        <begin position="439"/>
        <end position="494"/>
    </location>
</feature>
<feature type="compositionally biased region" description="Basic residues" evidence="1">
    <location>
        <begin position="455"/>
        <end position="466"/>
    </location>
</feature>
<sequence>MGSPRESSLPSDRTGSSSSNTIAGRGAARSSSTSTTIENAASANNGGTGPTSTLDSASSSSSHGGANSSSTIVPAGGVNSSEATSQLIMHRYKAKTNQLGSPHATKKSVDESLDGLLGGPSTSSDGNNLATSSAGDNITPKSGRRWKKSKAAKQGSGSSGRSDKTLSGSDKSNASSAFGKKISECTASGEEGDLVPLLVQICTRVVEAHGMETVGIYRIPGNTAAVNALKETLTQGFQTVAITTDARWRDVNVVSSLLKMFLRNLPEPLLTDKLYPFFIDANRIASHHNRLHKIRNLLRKLPDEHYATLKYLMEHFRSVVSHSAVNKMEVRNMALMFGPSIVRPSDDTMATLVTHMSDQCRLIESFINYFDWMFDDNGTAEQPVPEQVAGEQQSAPSGVSQLNGSGSGVSMDGPMTAASLNDMHNLLRKVNEQEAAALMNENKSNKITKILNVRRNSRKDKSKNKKMPTSSTSSIGQDPPSTSPATKQSRSQTASVDSAFCGHYQERDIDAEIACRQQTVAMAGAPPPPTSSSSPATTSRPMTSSSLDKSPSVGSSLGSYEQQSQFSLFEQPAASSDVSEMRRRRLQNLYSARRIFIAGTDIDDEASAHHTDPDDLASHSRHLNAAGTPRWTC</sequence>
<name>A0A4U5N418_STECR</name>
<accession>A0A4U5N418</accession>
<feature type="region of interest" description="Disordered" evidence="1">
    <location>
        <begin position="1"/>
        <end position="176"/>
    </location>
</feature>
<feature type="compositionally biased region" description="Basic residues" evidence="1">
    <location>
        <begin position="142"/>
        <end position="151"/>
    </location>
</feature>
<feature type="compositionally biased region" description="Polar residues" evidence="1">
    <location>
        <begin position="547"/>
        <end position="559"/>
    </location>
</feature>
<feature type="compositionally biased region" description="Low complexity" evidence="1">
    <location>
        <begin position="531"/>
        <end position="546"/>
    </location>
</feature>
<feature type="region of interest" description="Disordered" evidence="1">
    <location>
        <begin position="608"/>
        <end position="633"/>
    </location>
</feature>
<feature type="region of interest" description="Disordered" evidence="1">
    <location>
        <begin position="381"/>
        <end position="417"/>
    </location>
</feature>
<dbReference type="PANTHER" id="PTHR23175">
    <property type="entry name" value="PDZ DOMAIN-CONTAINING PROTEIN"/>
    <property type="match status" value="1"/>
</dbReference>
<dbReference type="PANTHER" id="PTHR23175:SF23">
    <property type="entry name" value="PDZ DOMAIN-CONTAINING PROTEIN"/>
    <property type="match status" value="1"/>
</dbReference>
<dbReference type="GO" id="GO:0007165">
    <property type="term" value="P:signal transduction"/>
    <property type="evidence" value="ECO:0007669"/>
    <property type="project" value="InterPro"/>
</dbReference>
<feature type="compositionally biased region" description="Low complexity" evidence="1">
    <location>
        <begin position="56"/>
        <end position="70"/>
    </location>
</feature>
<evidence type="ECO:0000313" key="4">
    <source>
        <dbReference type="Proteomes" id="UP000298663"/>
    </source>
</evidence>
<feature type="compositionally biased region" description="Low complexity" evidence="1">
    <location>
        <begin position="21"/>
        <end position="37"/>
    </location>
</feature>
<dbReference type="AlphaFoldDB" id="A0A4U5N418"/>
<feature type="compositionally biased region" description="Polar residues" evidence="1">
    <location>
        <begin position="38"/>
        <end position="55"/>
    </location>
</feature>
<comment type="caution">
    <text evidence="3">The sequence shown here is derived from an EMBL/GenBank/DDBJ whole genome shotgun (WGS) entry which is preliminary data.</text>
</comment>
<dbReference type="SUPFAM" id="SSF48350">
    <property type="entry name" value="GTPase activation domain, GAP"/>
    <property type="match status" value="1"/>
</dbReference>
<feature type="domain" description="Rho-GAP" evidence="2">
    <location>
        <begin position="180"/>
        <end position="374"/>
    </location>
</feature>
<dbReference type="OrthoDB" id="9994905at2759"/>
<feature type="compositionally biased region" description="Polar residues" evidence="1">
    <location>
        <begin position="165"/>
        <end position="176"/>
    </location>
</feature>
<evidence type="ECO:0000256" key="1">
    <source>
        <dbReference type="SAM" id="MobiDB-lite"/>
    </source>
</evidence>
<protein>
    <recommendedName>
        <fullName evidence="2">Rho-GAP domain-containing protein</fullName>
    </recommendedName>
</protein>
<feature type="compositionally biased region" description="Polar residues" evidence="1">
    <location>
        <begin position="390"/>
        <end position="404"/>
    </location>
</feature>
<feature type="compositionally biased region" description="Polar residues" evidence="1">
    <location>
        <begin position="78"/>
        <end position="87"/>
    </location>
</feature>
<dbReference type="InterPro" id="IPR008936">
    <property type="entry name" value="Rho_GTPase_activation_prot"/>
</dbReference>
<evidence type="ECO:0000259" key="2">
    <source>
        <dbReference type="PROSITE" id="PS50238"/>
    </source>
</evidence>
<dbReference type="PROSITE" id="PS50238">
    <property type="entry name" value="RHOGAP"/>
    <property type="match status" value="1"/>
</dbReference>
<keyword evidence="4" id="KW-1185">Reference proteome</keyword>
<feature type="compositionally biased region" description="Basic and acidic residues" evidence="1">
    <location>
        <begin position="608"/>
        <end position="618"/>
    </location>
</feature>
<evidence type="ECO:0000313" key="3">
    <source>
        <dbReference type="EMBL" id="TKR77121.1"/>
    </source>
</evidence>
<dbReference type="Pfam" id="PF00620">
    <property type="entry name" value="RhoGAP"/>
    <property type="match status" value="1"/>
</dbReference>
<gene>
    <name evidence="3" type="ORF">L596_018149</name>
</gene>
<dbReference type="STRING" id="34508.A0A4U5N418"/>